<reference evidence="1" key="2">
    <citation type="journal article" date="2022" name="Microb. Genom.">
        <title>A chromosome-scale genome assembly of the tomato pathogen Cladosporium fulvum reveals a compartmentalized genome architecture and the presence of a dispensable chromosome.</title>
        <authorList>
            <person name="Zaccaron A.Z."/>
            <person name="Chen L.H."/>
            <person name="Samaras A."/>
            <person name="Stergiopoulos I."/>
        </authorList>
    </citation>
    <scope>NUCLEOTIDE SEQUENCE</scope>
    <source>
        <strain evidence="1">Race5_Kim</strain>
    </source>
</reference>
<dbReference type="RefSeq" id="XP_047758098.1">
    <property type="nucleotide sequence ID" value="XM_047901815.1"/>
</dbReference>
<evidence type="ECO:0000313" key="2">
    <source>
        <dbReference type="Proteomes" id="UP000756132"/>
    </source>
</evidence>
<evidence type="ECO:0000313" key="1">
    <source>
        <dbReference type="EMBL" id="UJO13732.1"/>
    </source>
</evidence>
<keyword evidence="2" id="KW-1185">Reference proteome</keyword>
<organism evidence="1 2">
    <name type="scientific">Passalora fulva</name>
    <name type="common">Tomato leaf mold</name>
    <name type="synonym">Cladosporium fulvum</name>
    <dbReference type="NCBI Taxonomy" id="5499"/>
    <lineage>
        <taxon>Eukaryota</taxon>
        <taxon>Fungi</taxon>
        <taxon>Dikarya</taxon>
        <taxon>Ascomycota</taxon>
        <taxon>Pezizomycotina</taxon>
        <taxon>Dothideomycetes</taxon>
        <taxon>Dothideomycetidae</taxon>
        <taxon>Mycosphaerellales</taxon>
        <taxon>Mycosphaerellaceae</taxon>
        <taxon>Fulvia</taxon>
    </lineage>
</organism>
<dbReference type="KEGG" id="ffu:CLAFUR5_02667"/>
<dbReference type="OrthoDB" id="10681096at2759"/>
<dbReference type="EMBL" id="CP090164">
    <property type="protein sequence ID" value="UJO13732.1"/>
    <property type="molecule type" value="Genomic_DNA"/>
</dbReference>
<dbReference type="AlphaFoldDB" id="A0A9Q8LA89"/>
<reference evidence="1" key="1">
    <citation type="submission" date="2021-12" db="EMBL/GenBank/DDBJ databases">
        <authorList>
            <person name="Zaccaron A."/>
            <person name="Stergiopoulos I."/>
        </authorList>
    </citation>
    <scope>NUCLEOTIDE SEQUENCE</scope>
    <source>
        <strain evidence="1">Race5_Kim</strain>
    </source>
</reference>
<sequence length="248" mass="27709">MQIDGEHRPYSRTGLALPGGRIPLSKLEPCLIIKAVHSAVGQDGDADPTKNPDFLQSQVAILSAKRRPPVVHFCSKSGGFQVFSMYAADDDDVPHVKPEDVPYHLSVKRYDDHEYQRILGFSKPVDDESFIVKPASTINLQEACFVKDNKKIEILGRLSKEGTQVMIEKREAIVAEAKAASHTSLEQRQDGVAAADEDENEFTIMDISELRKVARGLKVQALEAEVEANYQYERKKHYKAKCEVLSKT</sequence>
<accession>A0A9Q8LA89</accession>
<name>A0A9Q8LA89_PASFU</name>
<gene>
    <name evidence="1" type="ORF">CLAFUR5_02667</name>
</gene>
<proteinExistence type="predicted"/>
<protein>
    <submittedName>
        <fullName evidence="1">Uncharacterized protein</fullName>
    </submittedName>
</protein>
<dbReference type="GeneID" id="71982545"/>
<dbReference type="Proteomes" id="UP000756132">
    <property type="component" value="Chromosome 2"/>
</dbReference>